<accession>A0ABD2Q807</accession>
<dbReference type="Proteomes" id="UP001626550">
    <property type="component" value="Unassembled WGS sequence"/>
</dbReference>
<protein>
    <submittedName>
        <fullName evidence="1">Uncharacterized protein</fullName>
    </submittedName>
</protein>
<keyword evidence="2" id="KW-1185">Reference proteome</keyword>
<name>A0ABD2Q807_9PLAT</name>
<gene>
    <name evidence="1" type="ORF">Ciccas_005675</name>
</gene>
<evidence type="ECO:0000313" key="1">
    <source>
        <dbReference type="EMBL" id="KAL3315695.1"/>
    </source>
</evidence>
<dbReference type="AlphaFoldDB" id="A0ABD2Q807"/>
<comment type="caution">
    <text evidence="1">The sequence shown here is derived from an EMBL/GenBank/DDBJ whole genome shotgun (WGS) entry which is preliminary data.</text>
</comment>
<organism evidence="1 2">
    <name type="scientific">Cichlidogyrus casuarinus</name>
    <dbReference type="NCBI Taxonomy" id="1844966"/>
    <lineage>
        <taxon>Eukaryota</taxon>
        <taxon>Metazoa</taxon>
        <taxon>Spiralia</taxon>
        <taxon>Lophotrochozoa</taxon>
        <taxon>Platyhelminthes</taxon>
        <taxon>Monogenea</taxon>
        <taxon>Monopisthocotylea</taxon>
        <taxon>Dactylogyridea</taxon>
        <taxon>Ancyrocephalidae</taxon>
        <taxon>Cichlidogyrus</taxon>
    </lineage>
</organism>
<dbReference type="EMBL" id="JBJKFK010000686">
    <property type="protein sequence ID" value="KAL3315695.1"/>
    <property type="molecule type" value="Genomic_DNA"/>
</dbReference>
<reference evidence="1 2" key="1">
    <citation type="submission" date="2024-11" db="EMBL/GenBank/DDBJ databases">
        <title>Adaptive evolution of stress response genes in parasites aligns with host niche diversity.</title>
        <authorList>
            <person name="Hahn C."/>
            <person name="Resl P."/>
        </authorList>
    </citation>
    <scope>NUCLEOTIDE SEQUENCE [LARGE SCALE GENOMIC DNA]</scope>
    <source>
        <strain evidence="1">EGGRZ-B1_66</strain>
        <tissue evidence="1">Body</tissue>
    </source>
</reference>
<evidence type="ECO:0000313" key="2">
    <source>
        <dbReference type="Proteomes" id="UP001626550"/>
    </source>
</evidence>
<sequence>MAFVKENTGRETKELGIADAVGKCSLVGCFNPFNLVIRADSTSMHIIRQAWKLKLLFPPPRFEIVSLGFLEEGVNAKRVESKGLITLTDVVLLAIITLSSNHSDNKVHPSNIKTALKSFYKEQDLTYIDYELKSIFAELQLQNVLNKSPDGTYTLATGEEEDGGKVGQKRSLLSPPHCKRLHKIRSLKTSRSFRGHDVHSSGSLLATCCIFYLSLGLKHAATASKKDEGSCYNLDDLSHSLSEELSNIKTRVSHLQKTWLS</sequence>
<proteinExistence type="predicted"/>